<dbReference type="Proteomes" id="UP000779508">
    <property type="component" value="Unassembled WGS sequence"/>
</dbReference>
<evidence type="ECO:0000256" key="6">
    <source>
        <dbReference type="ARBA" id="ARBA00022741"/>
    </source>
</evidence>
<evidence type="ECO:0000256" key="8">
    <source>
        <dbReference type="ARBA" id="ARBA00022960"/>
    </source>
</evidence>
<comment type="subcellular location">
    <subcellularLocation>
        <location evidence="12">Cytoplasm</location>
    </subcellularLocation>
</comment>
<dbReference type="NCBIfam" id="TIGR01085">
    <property type="entry name" value="murE"/>
    <property type="match status" value="1"/>
</dbReference>
<gene>
    <name evidence="16" type="primary">murE</name>
    <name evidence="16" type="ORF">KQI88_11530</name>
</gene>
<proteinExistence type="inferred from homology"/>
<dbReference type="Pfam" id="PF01225">
    <property type="entry name" value="Mur_ligase"/>
    <property type="match status" value="1"/>
</dbReference>
<evidence type="ECO:0000256" key="7">
    <source>
        <dbReference type="ARBA" id="ARBA00022840"/>
    </source>
</evidence>
<reference evidence="16 17" key="1">
    <citation type="submission" date="2021-06" db="EMBL/GenBank/DDBJ databases">
        <authorList>
            <person name="Sun Q."/>
            <person name="Li D."/>
        </authorList>
    </citation>
    <scope>NUCLEOTIDE SEQUENCE [LARGE SCALE GENOMIC DNA]</scope>
    <source>
        <strain evidence="16 17">MSJ-5</strain>
    </source>
</reference>
<keyword evidence="10 12" id="KW-0131">Cell cycle</keyword>
<keyword evidence="11 12" id="KW-0961">Cell wall biogenesis/degradation</keyword>
<evidence type="ECO:0000256" key="3">
    <source>
        <dbReference type="ARBA" id="ARBA00022490"/>
    </source>
</evidence>
<evidence type="ECO:0000256" key="10">
    <source>
        <dbReference type="ARBA" id="ARBA00023306"/>
    </source>
</evidence>
<dbReference type="InterPro" id="IPR005761">
    <property type="entry name" value="UDP-N-AcMur-Glu-dNH2Pim_ligase"/>
</dbReference>
<keyword evidence="6" id="KW-0547">Nucleotide-binding</keyword>
<evidence type="ECO:0000256" key="2">
    <source>
        <dbReference type="ARBA" id="ARBA00005898"/>
    </source>
</evidence>
<keyword evidence="7" id="KW-0067">ATP-binding</keyword>
<feature type="domain" description="Mur ligase central" evidence="15">
    <location>
        <begin position="92"/>
        <end position="303"/>
    </location>
</feature>
<dbReference type="PANTHER" id="PTHR23135:SF4">
    <property type="entry name" value="UDP-N-ACETYLMURAMOYL-L-ALANYL-D-GLUTAMATE--2,6-DIAMINOPIMELATE LIGASE MURE HOMOLOG, CHLOROPLASTIC"/>
    <property type="match status" value="1"/>
</dbReference>
<organism evidence="16 17">
    <name type="scientific">Alkaliphilus flagellatus</name>
    <dbReference type="NCBI Taxonomy" id="2841507"/>
    <lineage>
        <taxon>Bacteria</taxon>
        <taxon>Bacillati</taxon>
        <taxon>Bacillota</taxon>
        <taxon>Clostridia</taxon>
        <taxon>Peptostreptococcales</taxon>
        <taxon>Natronincolaceae</taxon>
        <taxon>Alkaliphilus</taxon>
    </lineage>
</organism>
<dbReference type="InterPro" id="IPR004101">
    <property type="entry name" value="Mur_ligase_C"/>
</dbReference>
<evidence type="ECO:0000259" key="15">
    <source>
        <dbReference type="Pfam" id="PF08245"/>
    </source>
</evidence>
<comment type="pathway">
    <text evidence="1 12">Cell wall biogenesis; peptidoglycan biosynthesis.</text>
</comment>
<evidence type="ECO:0000259" key="14">
    <source>
        <dbReference type="Pfam" id="PF02875"/>
    </source>
</evidence>
<evidence type="ECO:0000259" key="13">
    <source>
        <dbReference type="Pfam" id="PF01225"/>
    </source>
</evidence>
<keyword evidence="3" id="KW-0963">Cytoplasm</keyword>
<dbReference type="PANTHER" id="PTHR23135">
    <property type="entry name" value="MUR LIGASE FAMILY MEMBER"/>
    <property type="match status" value="1"/>
</dbReference>
<dbReference type="Pfam" id="PF08245">
    <property type="entry name" value="Mur_ligase_M"/>
    <property type="match status" value="1"/>
</dbReference>
<keyword evidence="9 12" id="KW-0573">Peptidoglycan synthesis</keyword>
<dbReference type="InterPro" id="IPR013221">
    <property type="entry name" value="Mur_ligase_cen"/>
</dbReference>
<evidence type="ECO:0000256" key="11">
    <source>
        <dbReference type="ARBA" id="ARBA00023316"/>
    </source>
</evidence>
<feature type="domain" description="Mur ligase C-terminal" evidence="14">
    <location>
        <begin position="326"/>
        <end position="460"/>
    </location>
</feature>
<dbReference type="EMBL" id="JAHLQK010000004">
    <property type="protein sequence ID" value="MBU5677041.1"/>
    <property type="molecule type" value="Genomic_DNA"/>
</dbReference>
<evidence type="ECO:0000313" key="16">
    <source>
        <dbReference type="EMBL" id="MBU5677041.1"/>
    </source>
</evidence>
<feature type="domain" description="Mur ligase N-terminal catalytic" evidence="13">
    <location>
        <begin position="7"/>
        <end position="55"/>
    </location>
</feature>
<keyword evidence="8 12" id="KW-0133">Cell shape</keyword>
<name>A0ABS6G6M4_9FIRM</name>
<protein>
    <submittedName>
        <fullName evidence="16">UDP-N-acetylmuramyl-tripeptide synthetase</fullName>
    </submittedName>
</protein>
<dbReference type="RefSeq" id="WP_216417448.1">
    <property type="nucleotide sequence ID" value="NZ_JAHLQK010000004.1"/>
</dbReference>
<dbReference type="InterPro" id="IPR000713">
    <property type="entry name" value="Mur_ligase_N"/>
</dbReference>
<evidence type="ECO:0000313" key="17">
    <source>
        <dbReference type="Proteomes" id="UP000779508"/>
    </source>
</evidence>
<comment type="caution">
    <text evidence="16">The sequence shown here is derived from an EMBL/GenBank/DDBJ whole genome shotgun (WGS) entry which is preliminary data.</text>
</comment>
<dbReference type="InterPro" id="IPR018109">
    <property type="entry name" value="Folylpolyglutamate_synth_CS"/>
</dbReference>
<keyword evidence="5 12" id="KW-0132">Cell division</keyword>
<evidence type="ECO:0000256" key="5">
    <source>
        <dbReference type="ARBA" id="ARBA00022618"/>
    </source>
</evidence>
<keyword evidence="17" id="KW-1185">Reference proteome</keyword>
<evidence type="ECO:0000256" key="12">
    <source>
        <dbReference type="RuleBase" id="RU004135"/>
    </source>
</evidence>
<dbReference type="PROSITE" id="PS01011">
    <property type="entry name" value="FOLYLPOLYGLU_SYNT_1"/>
    <property type="match status" value="1"/>
</dbReference>
<evidence type="ECO:0000256" key="9">
    <source>
        <dbReference type="ARBA" id="ARBA00022984"/>
    </source>
</evidence>
<evidence type="ECO:0000256" key="1">
    <source>
        <dbReference type="ARBA" id="ARBA00004752"/>
    </source>
</evidence>
<accession>A0ABS6G6M4</accession>
<dbReference type="Pfam" id="PF02875">
    <property type="entry name" value="Mur_ligase_C"/>
    <property type="match status" value="1"/>
</dbReference>
<comment type="similarity">
    <text evidence="2">Belongs to the MurCDEF family. MurE subfamily.</text>
</comment>
<keyword evidence="4" id="KW-0436">Ligase</keyword>
<sequence length="497" mass="56494">MMIDGIKIKGITSDSRQVRKDYVFVALTGENKDGNKFIDEAVESGAVIVYTEKDIYRKDCIVKKVNNGRKKLAELCNEFYGYPSEKLLVIGVTGTNGKTTTTNLIYHILKEAGIAVGIIGTLHIKIGKKQYPSKLTTPITEDIYYYLNRMVEENIRVAVLEVSSHGLKTDRVYGVKFDIAIHTNINQDHLNFHKTITDYIKSKKKLFDSLAAGKIALINHDDNYGLKMLEGNNEILIISYGLSSKSTVTASSIDTDFLTSFNYCLQRGITTLSGVEIEVFEYPINSNLLGNHNIYNALSAISTCLLLDVPIEKIAKAIKSYPPVTRRMEIIYKDKYTVIDDYCHNPASYEAVFHTIQTLQYNNLYIVNGIRGNRGLDINRRNAEVLKQWYEILNVRKLIITDSVDCVDNLNRVSNEERQAYFEVLKDSLFLFKYEASLRNAIKEILKELKPNDILLLLGAQSMDKGKSIFLDLINEKESINIIQQQSKIYDNIFDNH</sequence>
<evidence type="ECO:0000256" key="4">
    <source>
        <dbReference type="ARBA" id="ARBA00022598"/>
    </source>
</evidence>